<gene>
    <name evidence="2" type="ORF">EV356DRAFT_432388</name>
</gene>
<name>A0A6A6HF42_VIRVR</name>
<dbReference type="EMBL" id="ML991784">
    <property type="protein sequence ID" value="KAF2236657.1"/>
    <property type="molecule type" value="Genomic_DNA"/>
</dbReference>
<reference evidence="2" key="1">
    <citation type="journal article" date="2020" name="Stud. Mycol.">
        <title>101 Dothideomycetes genomes: a test case for predicting lifestyles and emergence of pathogens.</title>
        <authorList>
            <person name="Haridas S."/>
            <person name="Albert R."/>
            <person name="Binder M."/>
            <person name="Bloem J."/>
            <person name="Labutti K."/>
            <person name="Salamov A."/>
            <person name="Andreopoulos B."/>
            <person name="Baker S."/>
            <person name="Barry K."/>
            <person name="Bills G."/>
            <person name="Bluhm B."/>
            <person name="Cannon C."/>
            <person name="Castanera R."/>
            <person name="Culley D."/>
            <person name="Daum C."/>
            <person name="Ezra D."/>
            <person name="Gonzalez J."/>
            <person name="Henrissat B."/>
            <person name="Kuo A."/>
            <person name="Liang C."/>
            <person name="Lipzen A."/>
            <person name="Lutzoni F."/>
            <person name="Magnuson J."/>
            <person name="Mondo S."/>
            <person name="Nolan M."/>
            <person name="Ohm R."/>
            <person name="Pangilinan J."/>
            <person name="Park H.-J."/>
            <person name="Ramirez L."/>
            <person name="Alfaro M."/>
            <person name="Sun H."/>
            <person name="Tritt A."/>
            <person name="Yoshinaga Y."/>
            <person name="Zwiers L.-H."/>
            <person name="Turgeon B."/>
            <person name="Goodwin S."/>
            <person name="Spatafora J."/>
            <person name="Crous P."/>
            <person name="Grigoriev I."/>
        </authorList>
    </citation>
    <scope>NUCLEOTIDE SEQUENCE</scope>
    <source>
        <strain evidence="2">Tuck. ex Michener</strain>
    </source>
</reference>
<sequence>VLLILSALAAAQDQVPLLDQVRGWFGRAQSYVQSAVPPVVTNPIDVGASKVAEVSVVPIALDNWKDVLKPSISAKSNEPEEWMIYVTGANKTCYGLCAQADKAWNESTALLSSTPKAPHLGALNCETSPVLCNAWAIGPPMVVHAFLPRPLPDQSTPSTTVRFIGLNRTSVVASDIWEIAASGKGTYKDTEPYEGYFHPFDSFLAQQGLNIYLGWLIFYVAMVPSWAFMIAISFFSRSFMSR</sequence>
<feature type="non-terminal residue" evidence="2">
    <location>
        <position position="242"/>
    </location>
</feature>
<keyword evidence="3" id="KW-1185">Reference proteome</keyword>
<keyword evidence="1" id="KW-0812">Transmembrane</keyword>
<accession>A0A6A6HF42</accession>
<dbReference type="OrthoDB" id="1733656at2759"/>
<evidence type="ECO:0000313" key="2">
    <source>
        <dbReference type="EMBL" id="KAF2236657.1"/>
    </source>
</evidence>
<evidence type="ECO:0008006" key="4">
    <source>
        <dbReference type="Google" id="ProtNLM"/>
    </source>
</evidence>
<proteinExistence type="predicted"/>
<protein>
    <recommendedName>
        <fullName evidence="4">Peptidyl-tRNA hydrolase</fullName>
    </recommendedName>
</protein>
<organism evidence="2 3">
    <name type="scientific">Viridothelium virens</name>
    <name type="common">Speckled blister lichen</name>
    <name type="synonym">Trypethelium virens</name>
    <dbReference type="NCBI Taxonomy" id="1048519"/>
    <lineage>
        <taxon>Eukaryota</taxon>
        <taxon>Fungi</taxon>
        <taxon>Dikarya</taxon>
        <taxon>Ascomycota</taxon>
        <taxon>Pezizomycotina</taxon>
        <taxon>Dothideomycetes</taxon>
        <taxon>Dothideomycetes incertae sedis</taxon>
        <taxon>Trypetheliales</taxon>
        <taxon>Trypetheliaceae</taxon>
        <taxon>Viridothelium</taxon>
    </lineage>
</organism>
<evidence type="ECO:0000313" key="3">
    <source>
        <dbReference type="Proteomes" id="UP000800092"/>
    </source>
</evidence>
<dbReference type="Proteomes" id="UP000800092">
    <property type="component" value="Unassembled WGS sequence"/>
</dbReference>
<evidence type="ECO:0000256" key="1">
    <source>
        <dbReference type="SAM" id="Phobius"/>
    </source>
</evidence>
<keyword evidence="1" id="KW-0472">Membrane</keyword>
<feature type="non-terminal residue" evidence="2">
    <location>
        <position position="1"/>
    </location>
</feature>
<dbReference type="AlphaFoldDB" id="A0A6A6HF42"/>
<feature type="transmembrane region" description="Helical" evidence="1">
    <location>
        <begin position="212"/>
        <end position="235"/>
    </location>
</feature>
<keyword evidence="1" id="KW-1133">Transmembrane helix</keyword>